<dbReference type="NCBIfam" id="TIGR00309">
    <property type="entry name" value="V_ATPase_subD"/>
    <property type="match status" value="1"/>
</dbReference>
<dbReference type="InterPro" id="IPR002699">
    <property type="entry name" value="V_ATPase_D"/>
</dbReference>
<sequence>MARLKVNPTRMELKNLENRLAIAQKGHKLLKEKQDSLIRNFMECYEDAMALRKQVDHEFELLNKDYNMASLELNNQVLNELLGDRKSNPHVDVHFESVMGIDIPVYEVKSSEKEASQASVLLTNGYLDRMHENSSESFARIVEMAALEKKCFMLSEEIKLTRRRVNALEYKTIPDIQETIRYIELRIDDQTRSQQARVMKVTHR</sequence>
<dbReference type="Gene3D" id="1.10.287.3240">
    <property type="match status" value="1"/>
</dbReference>
<dbReference type="Pfam" id="PF01813">
    <property type="entry name" value="ATP-synt_D"/>
    <property type="match status" value="1"/>
</dbReference>
<dbReference type="PANTHER" id="PTHR11671">
    <property type="entry name" value="V-TYPE ATP SYNTHASE SUBUNIT D"/>
    <property type="match status" value="1"/>
</dbReference>
<gene>
    <name evidence="4" type="primary">atpD</name>
    <name evidence="5" type="ORF">H9L01_07635</name>
</gene>
<protein>
    <recommendedName>
        <fullName evidence="4">V-type ATP synthase subunit D</fullName>
    </recommendedName>
    <alternativeName>
        <fullName evidence="4">V-ATPase subunit D</fullName>
    </alternativeName>
</protein>
<comment type="function">
    <text evidence="4">Produces ATP from ADP in the presence of a proton gradient across the membrane.</text>
</comment>
<dbReference type="GO" id="GO:0042777">
    <property type="term" value="P:proton motive force-driven plasma membrane ATP synthesis"/>
    <property type="evidence" value="ECO:0007669"/>
    <property type="project" value="UniProtKB-UniRule"/>
</dbReference>
<accession>A0A7G9RXB0</accession>
<comment type="similarity">
    <text evidence="1 4">Belongs to the V-ATPase D subunit family.</text>
</comment>
<dbReference type="EMBL" id="CP060715">
    <property type="protein sequence ID" value="QNN60235.1"/>
    <property type="molecule type" value="Genomic_DNA"/>
</dbReference>
<name>A0A7G9RXB0_9FIRM</name>
<proteinExistence type="inferred from homology"/>
<evidence type="ECO:0000256" key="4">
    <source>
        <dbReference type="HAMAP-Rule" id="MF_00271"/>
    </source>
</evidence>
<evidence type="ECO:0000313" key="5">
    <source>
        <dbReference type="EMBL" id="QNN60235.1"/>
    </source>
</evidence>
<dbReference type="AlphaFoldDB" id="A0A7G9RXB0"/>
<evidence type="ECO:0000256" key="3">
    <source>
        <dbReference type="ARBA" id="ARBA00023065"/>
    </source>
</evidence>
<keyword evidence="2 4" id="KW-0813">Transport</keyword>
<dbReference type="KEGG" id="eio:H9L01_07635"/>
<keyword evidence="4" id="KW-0066">ATP synthesis</keyword>
<dbReference type="RefSeq" id="WP_187533367.1">
    <property type="nucleotide sequence ID" value="NZ_CBCSHU010000018.1"/>
</dbReference>
<evidence type="ECO:0000256" key="2">
    <source>
        <dbReference type="ARBA" id="ARBA00022448"/>
    </source>
</evidence>
<evidence type="ECO:0000256" key="1">
    <source>
        <dbReference type="ARBA" id="ARBA00005850"/>
    </source>
</evidence>
<dbReference type="HAMAP" id="MF_00271">
    <property type="entry name" value="ATP_synth_D_arch"/>
    <property type="match status" value="1"/>
</dbReference>
<evidence type="ECO:0000313" key="6">
    <source>
        <dbReference type="Proteomes" id="UP000515928"/>
    </source>
</evidence>
<dbReference type="GO" id="GO:0046961">
    <property type="term" value="F:proton-transporting ATPase activity, rotational mechanism"/>
    <property type="evidence" value="ECO:0007669"/>
    <property type="project" value="InterPro"/>
</dbReference>
<organism evidence="5 6">
    <name type="scientific">Erysipelothrix inopinata</name>
    <dbReference type="NCBI Taxonomy" id="225084"/>
    <lineage>
        <taxon>Bacteria</taxon>
        <taxon>Bacillati</taxon>
        <taxon>Bacillota</taxon>
        <taxon>Erysipelotrichia</taxon>
        <taxon>Erysipelotrichales</taxon>
        <taxon>Erysipelotrichaceae</taxon>
        <taxon>Erysipelothrix</taxon>
    </lineage>
</organism>
<reference evidence="5 6" key="1">
    <citation type="submission" date="2020-08" db="EMBL/GenBank/DDBJ databases">
        <title>Genome sequence of Erysipelothrix inopinata DSM 15511T.</title>
        <authorList>
            <person name="Hyun D.-W."/>
            <person name="Bae J.-W."/>
        </authorList>
    </citation>
    <scope>NUCLEOTIDE SEQUENCE [LARGE SCALE GENOMIC DNA]</scope>
    <source>
        <strain evidence="5 6">DSM 15511</strain>
    </source>
</reference>
<dbReference type="GO" id="GO:0005524">
    <property type="term" value="F:ATP binding"/>
    <property type="evidence" value="ECO:0007669"/>
    <property type="project" value="UniProtKB-UniRule"/>
</dbReference>
<dbReference type="GO" id="GO:0046933">
    <property type="term" value="F:proton-transporting ATP synthase activity, rotational mechanism"/>
    <property type="evidence" value="ECO:0007669"/>
    <property type="project" value="UniProtKB-UniRule"/>
</dbReference>
<keyword evidence="6" id="KW-1185">Reference proteome</keyword>
<keyword evidence="4" id="KW-0375">Hydrogen ion transport</keyword>
<keyword evidence="3 4" id="KW-0406">Ion transport</keyword>
<dbReference type="Proteomes" id="UP000515928">
    <property type="component" value="Chromosome"/>
</dbReference>